<keyword evidence="6 13" id="KW-0732">Signal</keyword>
<reference evidence="16 17" key="1">
    <citation type="submission" date="2024-03" db="EMBL/GenBank/DDBJ databases">
        <title>Community enrichment and isolation of bacterial strains for fucoidan degradation.</title>
        <authorList>
            <person name="Sichert A."/>
        </authorList>
    </citation>
    <scope>NUCLEOTIDE SEQUENCE [LARGE SCALE GENOMIC DNA]</scope>
    <source>
        <strain evidence="16 17">AS76</strain>
    </source>
</reference>
<dbReference type="InterPro" id="IPR000531">
    <property type="entry name" value="Beta-barrel_TonB"/>
</dbReference>
<protein>
    <submittedName>
        <fullName evidence="16">TonB-dependent receptor</fullName>
    </submittedName>
</protein>
<comment type="subcellular location">
    <subcellularLocation>
        <location evidence="1 11">Cell outer membrane</location>
        <topology evidence="1 11">Multi-pass membrane protein</topology>
    </subcellularLocation>
</comment>
<dbReference type="InterPro" id="IPR036942">
    <property type="entry name" value="Beta-barrel_TonB_sf"/>
</dbReference>
<dbReference type="PANTHER" id="PTHR30069">
    <property type="entry name" value="TONB-DEPENDENT OUTER MEMBRANE RECEPTOR"/>
    <property type="match status" value="1"/>
</dbReference>
<evidence type="ECO:0000256" key="6">
    <source>
        <dbReference type="ARBA" id="ARBA00022729"/>
    </source>
</evidence>
<evidence type="ECO:0000256" key="8">
    <source>
        <dbReference type="ARBA" id="ARBA00023136"/>
    </source>
</evidence>
<dbReference type="RefSeq" id="WP_342854334.1">
    <property type="nucleotide sequence ID" value="NZ_JBBMRA010000007.1"/>
</dbReference>
<evidence type="ECO:0000256" key="11">
    <source>
        <dbReference type="PROSITE-ProRule" id="PRU01360"/>
    </source>
</evidence>
<evidence type="ECO:0000256" key="10">
    <source>
        <dbReference type="ARBA" id="ARBA00023237"/>
    </source>
</evidence>
<dbReference type="Gene3D" id="2.40.170.20">
    <property type="entry name" value="TonB-dependent receptor, beta-barrel domain"/>
    <property type="match status" value="1"/>
</dbReference>
<accession>A0ABU9TTL3</accession>
<keyword evidence="4 11" id="KW-1134">Transmembrane beta strand</keyword>
<evidence type="ECO:0000256" key="4">
    <source>
        <dbReference type="ARBA" id="ARBA00022452"/>
    </source>
</evidence>
<feature type="chain" id="PRO_5046317330" evidence="13">
    <location>
        <begin position="29"/>
        <end position="689"/>
    </location>
</feature>
<gene>
    <name evidence="16" type="ORF">WNY58_09025</name>
</gene>
<dbReference type="PANTHER" id="PTHR30069:SF29">
    <property type="entry name" value="HEMOGLOBIN AND HEMOGLOBIN-HAPTOGLOBIN-BINDING PROTEIN 1-RELATED"/>
    <property type="match status" value="1"/>
</dbReference>
<evidence type="ECO:0000256" key="12">
    <source>
        <dbReference type="RuleBase" id="RU003357"/>
    </source>
</evidence>
<keyword evidence="10 11" id="KW-0998">Cell outer membrane</keyword>
<evidence type="ECO:0000256" key="2">
    <source>
        <dbReference type="ARBA" id="ARBA00008143"/>
    </source>
</evidence>
<dbReference type="Gene3D" id="2.170.130.10">
    <property type="entry name" value="TonB-dependent receptor, plug domain"/>
    <property type="match status" value="1"/>
</dbReference>
<dbReference type="PROSITE" id="PS52016">
    <property type="entry name" value="TONB_DEPENDENT_REC_3"/>
    <property type="match status" value="1"/>
</dbReference>
<organism evidence="16 17">
    <name type="scientific">Neptuniibacter pectenicola</name>
    <dbReference type="NCBI Taxonomy" id="1806669"/>
    <lineage>
        <taxon>Bacteria</taxon>
        <taxon>Pseudomonadati</taxon>
        <taxon>Pseudomonadota</taxon>
        <taxon>Gammaproteobacteria</taxon>
        <taxon>Oceanospirillales</taxon>
        <taxon>Oceanospirillaceae</taxon>
        <taxon>Neptuniibacter</taxon>
    </lineage>
</organism>
<dbReference type="Proteomes" id="UP001449225">
    <property type="component" value="Unassembled WGS sequence"/>
</dbReference>
<evidence type="ECO:0000259" key="14">
    <source>
        <dbReference type="Pfam" id="PF00593"/>
    </source>
</evidence>
<dbReference type="EMBL" id="JBBMRA010000007">
    <property type="protein sequence ID" value="MEM5536532.1"/>
    <property type="molecule type" value="Genomic_DNA"/>
</dbReference>
<keyword evidence="5 11" id="KW-0812">Transmembrane</keyword>
<feature type="domain" description="TonB-dependent receptor plug" evidence="15">
    <location>
        <begin position="59"/>
        <end position="167"/>
    </location>
</feature>
<dbReference type="SUPFAM" id="SSF56935">
    <property type="entry name" value="Porins"/>
    <property type="match status" value="1"/>
</dbReference>
<feature type="domain" description="TonB-dependent receptor-like beta-barrel" evidence="14">
    <location>
        <begin position="240"/>
        <end position="662"/>
    </location>
</feature>
<keyword evidence="3 11" id="KW-0813">Transport</keyword>
<dbReference type="InterPro" id="IPR039426">
    <property type="entry name" value="TonB-dep_rcpt-like"/>
</dbReference>
<evidence type="ECO:0000313" key="16">
    <source>
        <dbReference type="EMBL" id="MEM5536532.1"/>
    </source>
</evidence>
<evidence type="ECO:0000256" key="7">
    <source>
        <dbReference type="ARBA" id="ARBA00023077"/>
    </source>
</evidence>
<proteinExistence type="inferred from homology"/>
<comment type="similarity">
    <text evidence="2">Belongs to the TonB-dependent receptor family. Hemoglobin/haptoglobin binding protein subfamily.</text>
</comment>
<dbReference type="Pfam" id="PF07715">
    <property type="entry name" value="Plug"/>
    <property type="match status" value="1"/>
</dbReference>
<evidence type="ECO:0000256" key="1">
    <source>
        <dbReference type="ARBA" id="ARBA00004571"/>
    </source>
</evidence>
<keyword evidence="8 11" id="KW-0472">Membrane</keyword>
<dbReference type="Pfam" id="PF00593">
    <property type="entry name" value="TonB_dep_Rec_b-barrel"/>
    <property type="match status" value="1"/>
</dbReference>
<dbReference type="InterPro" id="IPR012910">
    <property type="entry name" value="Plug_dom"/>
</dbReference>
<name>A0ABU9TTL3_9GAMM</name>
<keyword evidence="7 12" id="KW-0798">TonB box</keyword>
<keyword evidence="17" id="KW-1185">Reference proteome</keyword>
<evidence type="ECO:0000256" key="13">
    <source>
        <dbReference type="SAM" id="SignalP"/>
    </source>
</evidence>
<dbReference type="InterPro" id="IPR037066">
    <property type="entry name" value="Plug_dom_sf"/>
</dbReference>
<sequence>MNQDWIVKKARYSALLPLFIMSSSIVVAAEESPFPGFTEEDIFIDIPQVFSATRQTQKLTEAPASITILSQKDIRAMGAMQITDVLRMVPGMQSYNVVANRSAATYHGMSDDHPGRMEVMINGHSVYLPLLSTVAWETIGITIQDIDYIEVVRGSNAPAYGSNAFLGAINIVTKSPIADQNNQLSTTQGALNTQKYHFSHSETSDSVAYRLSTHFEENDGYHIYDDGFLNRVVNLSGTYTPSFSDTIDFNMGFSSGFIYLGQGDNIDNNFSPRKHSSNFQHLRWNRILDDKNELRLSFTHNYLDLNEEFASAGDALIFNQLIPSNLYPNADAIAAGLGLAPIQPLGSEHGTMNLYDLELEHRFKPNSTLSTIWGVGYRSESAESDTLLLNQGTVTEDKWRLFGNMQWKPAQRLALNIGGMFESTSIAASVFSPRIAVNYALTPNSTLRASATKAYRTPSLLEKNSRSAFLNDSGGYYDLISLPNPYLEPEELTSYELGYFQQWKETGSFIDIRVFTEKIDNAFNSYYLNVSGVDDVDDGYRVLTNSAEWKNLGAEFQFKFQPHPDFSILTNYSYINTKGQRDRGDGRGIDSLDDRTPMHTAALLTAWQATNTLSISAAQYYMSNVNWLEGSYREQYRRTDLIISDSFKLKNTSLNARLIVQNIFDDPYEDFYEYNIFDRRAYIEFQLEF</sequence>
<evidence type="ECO:0000256" key="3">
    <source>
        <dbReference type="ARBA" id="ARBA00022448"/>
    </source>
</evidence>
<comment type="caution">
    <text evidence="16">The sequence shown here is derived from an EMBL/GenBank/DDBJ whole genome shotgun (WGS) entry which is preliminary data.</text>
</comment>
<evidence type="ECO:0000313" key="17">
    <source>
        <dbReference type="Proteomes" id="UP001449225"/>
    </source>
</evidence>
<evidence type="ECO:0000259" key="15">
    <source>
        <dbReference type="Pfam" id="PF07715"/>
    </source>
</evidence>
<evidence type="ECO:0000256" key="5">
    <source>
        <dbReference type="ARBA" id="ARBA00022692"/>
    </source>
</evidence>
<evidence type="ECO:0000256" key="9">
    <source>
        <dbReference type="ARBA" id="ARBA00023170"/>
    </source>
</evidence>
<feature type="signal peptide" evidence="13">
    <location>
        <begin position="1"/>
        <end position="28"/>
    </location>
</feature>
<keyword evidence="9 16" id="KW-0675">Receptor</keyword>